<reference evidence="2" key="1">
    <citation type="journal article" date="2016" name="Proc. Natl. Acad. Sci. U.S.A.">
        <title>Lipid metabolic changes in an early divergent fungus govern the establishment of a mutualistic symbiosis with endobacteria.</title>
        <authorList>
            <person name="Lastovetsky O.A."/>
            <person name="Gaspar M.L."/>
            <person name="Mondo S.J."/>
            <person name="LaButti K.M."/>
            <person name="Sandor L."/>
            <person name="Grigoriev I.V."/>
            <person name="Henry S.A."/>
            <person name="Pawlowska T.E."/>
        </authorList>
    </citation>
    <scope>NUCLEOTIDE SEQUENCE [LARGE SCALE GENOMIC DNA]</scope>
    <source>
        <strain evidence="2">ATCC 52814</strain>
    </source>
</reference>
<feature type="transmembrane region" description="Helical" evidence="1">
    <location>
        <begin position="48"/>
        <end position="68"/>
    </location>
</feature>
<keyword evidence="1" id="KW-1133">Transmembrane helix</keyword>
<sequence length="356" mass="39621">MAFLHNRVLRRDNLYVFIHQCAFLATGISITLGTQWIFYHGAATGDSYLTQLAQYFGMVLVGALIPLLKKNKTTYNKIAQQEDEIRMSDMLHVNVEDTEEDHSHEGHISHKAVIKLAFMDVFANFCVTVGFSIIGSGMYQVIYSSVVIWCAVLTFLFMNRKLSILQWIAILGTSAGLAMSSLDSMKGSDDASEEVKNGLLMFGTLMTLSGTFFYSCVYVYSDYILSKQTPPSLPARVCFYSGIYTSLLSLGWIGIYTLPRFDRLIHIQGTNTSTVLLMYVIVSVSNAVHSWNYYELIDRTGSVATGILQGLRAVLIYVISNSLYCQSDASQCLTVYKGLGSTLVIGSVLLFTISRR</sequence>
<dbReference type="SUPFAM" id="SSF103481">
    <property type="entry name" value="Multidrug resistance efflux transporter EmrE"/>
    <property type="match status" value="1"/>
</dbReference>
<dbReference type="VEuPathDB" id="FungiDB:BCV72DRAFT_12709"/>
<keyword evidence="1" id="KW-0472">Membrane</keyword>
<dbReference type="GO" id="GO:0016020">
    <property type="term" value="C:membrane"/>
    <property type="evidence" value="ECO:0007669"/>
    <property type="project" value="TreeGrafter"/>
</dbReference>
<name>A0A1X0QXK9_RHIZD</name>
<accession>A0A1X0QXK9</accession>
<dbReference type="EMBL" id="KV921968">
    <property type="protein sequence ID" value="ORE04533.1"/>
    <property type="molecule type" value="Genomic_DNA"/>
</dbReference>
<dbReference type="InterPro" id="IPR037185">
    <property type="entry name" value="EmrE-like"/>
</dbReference>
<organism evidence="2">
    <name type="scientific">Rhizopus microsporus var. microsporus</name>
    <dbReference type="NCBI Taxonomy" id="86635"/>
    <lineage>
        <taxon>Eukaryota</taxon>
        <taxon>Fungi</taxon>
        <taxon>Fungi incertae sedis</taxon>
        <taxon>Mucoromycota</taxon>
        <taxon>Mucoromycotina</taxon>
        <taxon>Mucoromycetes</taxon>
        <taxon>Mucorales</taxon>
        <taxon>Mucorineae</taxon>
        <taxon>Rhizopodaceae</taxon>
        <taxon>Rhizopus</taxon>
    </lineage>
</organism>
<protein>
    <recommendedName>
        <fullName evidence="3">EamA domain-containing protein</fullName>
    </recommendedName>
</protein>
<feature type="transmembrane region" description="Helical" evidence="1">
    <location>
        <begin position="164"/>
        <end position="182"/>
    </location>
</feature>
<feature type="transmembrane region" description="Helical" evidence="1">
    <location>
        <begin position="276"/>
        <end position="294"/>
    </location>
</feature>
<feature type="transmembrane region" description="Helical" evidence="1">
    <location>
        <begin position="306"/>
        <end position="324"/>
    </location>
</feature>
<feature type="transmembrane region" description="Helical" evidence="1">
    <location>
        <begin position="202"/>
        <end position="225"/>
    </location>
</feature>
<keyword evidence="1" id="KW-0812">Transmembrane</keyword>
<dbReference type="AlphaFoldDB" id="A0A1X0QXK9"/>
<dbReference type="PANTHER" id="PTHR13146:SF1">
    <property type="entry name" value="SUGAR PHOSPHATE TRANSPORTER DOMAIN-CONTAINING PROTEIN"/>
    <property type="match status" value="1"/>
</dbReference>
<gene>
    <name evidence="2" type="ORF">BCV72DRAFT_12709</name>
</gene>
<feature type="transmembrane region" description="Helical" evidence="1">
    <location>
        <begin position="21"/>
        <end position="42"/>
    </location>
</feature>
<dbReference type="Proteomes" id="UP000242414">
    <property type="component" value="Unassembled WGS sequence"/>
</dbReference>
<proteinExistence type="predicted"/>
<dbReference type="OrthoDB" id="29773at2759"/>
<evidence type="ECO:0000256" key="1">
    <source>
        <dbReference type="SAM" id="Phobius"/>
    </source>
</evidence>
<feature type="transmembrane region" description="Helical" evidence="1">
    <location>
        <begin position="112"/>
        <end position="134"/>
    </location>
</feature>
<dbReference type="PANTHER" id="PTHR13146">
    <property type="match status" value="1"/>
</dbReference>
<evidence type="ECO:0000313" key="2">
    <source>
        <dbReference type="EMBL" id="ORE04533.1"/>
    </source>
</evidence>
<feature type="transmembrane region" description="Helical" evidence="1">
    <location>
        <begin position="237"/>
        <end position="256"/>
    </location>
</feature>
<feature type="transmembrane region" description="Helical" evidence="1">
    <location>
        <begin position="140"/>
        <end position="157"/>
    </location>
</feature>
<evidence type="ECO:0008006" key="3">
    <source>
        <dbReference type="Google" id="ProtNLM"/>
    </source>
</evidence>
<feature type="transmembrane region" description="Helical" evidence="1">
    <location>
        <begin position="336"/>
        <end position="353"/>
    </location>
</feature>